<sequence>MSAMEIETQPSPKKEEAQLIIEEDEEFEEFELYKNREEINQETLKEWEEEWEDDVIEDDFAAALRNELKNHN</sequence>
<name>A0AAU9J9N3_9CILI</name>
<dbReference type="Pfam" id="PF05160">
    <property type="entry name" value="DSS1_SEM1"/>
    <property type="match status" value="1"/>
</dbReference>
<dbReference type="SMART" id="SM01385">
    <property type="entry name" value="DSS1_SEM1"/>
    <property type="match status" value="1"/>
</dbReference>
<dbReference type="GO" id="GO:0006406">
    <property type="term" value="P:mRNA export from nucleus"/>
    <property type="evidence" value="ECO:0007669"/>
    <property type="project" value="InterPro"/>
</dbReference>
<protein>
    <submittedName>
        <fullName evidence="2">Uncharacterized protein</fullName>
    </submittedName>
</protein>
<evidence type="ECO:0000256" key="1">
    <source>
        <dbReference type="ARBA" id="ARBA00034491"/>
    </source>
</evidence>
<organism evidence="2 3">
    <name type="scientific">Blepharisma stoltei</name>
    <dbReference type="NCBI Taxonomy" id="1481888"/>
    <lineage>
        <taxon>Eukaryota</taxon>
        <taxon>Sar</taxon>
        <taxon>Alveolata</taxon>
        <taxon>Ciliophora</taxon>
        <taxon>Postciliodesmatophora</taxon>
        <taxon>Heterotrichea</taxon>
        <taxon>Heterotrichida</taxon>
        <taxon>Blepharismidae</taxon>
        <taxon>Blepharisma</taxon>
    </lineage>
</organism>
<dbReference type="AlphaFoldDB" id="A0AAU9J9N3"/>
<dbReference type="GO" id="GO:0000724">
    <property type="term" value="P:double-strand break repair via homologous recombination"/>
    <property type="evidence" value="ECO:0007669"/>
    <property type="project" value="TreeGrafter"/>
</dbReference>
<dbReference type="Proteomes" id="UP001162131">
    <property type="component" value="Unassembled WGS sequence"/>
</dbReference>
<keyword evidence="3" id="KW-1185">Reference proteome</keyword>
<proteinExistence type="inferred from homology"/>
<dbReference type="GO" id="GO:0043248">
    <property type="term" value="P:proteasome assembly"/>
    <property type="evidence" value="ECO:0007669"/>
    <property type="project" value="InterPro"/>
</dbReference>
<evidence type="ECO:0000313" key="3">
    <source>
        <dbReference type="Proteomes" id="UP001162131"/>
    </source>
</evidence>
<evidence type="ECO:0000313" key="2">
    <source>
        <dbReference type="EMBL" id="CAG9322943.1"/>
    </source>
</evidence>
<dbReference type="PANTHER" id="PTHR16771">
    <property type="entry name" value="26 PROTEASOME COMPLEX SUBUNIT DSS1"/>
    <property type="match status" value="1"/>
</dbReference>
<dbReference type="PANTHER" id="PTHR16771:SF0">
    <property type="entry name" value="26S PROTEASOME COMPLEX SUBUNIT SEM1"/>
    <property type="match status" value="1"/>
</dbReference>
<comment type="caution">
    <text evidence="2">The sequence shown here is derived from an EMBL/GenBank/DDBJ whole genome shotgun (WGS) entry which is preliminary data.</text>
</comment>
<reference evidence="2" key="1">
    <citation type="submission" date="2021-09" db="EMBL/GenBank/DDBJ databases">
        <authorList>
            <consortium name="AG Swart"/>
            <person name="Singh M."/>
            <person name="Singh A."/>
            <person name="Seah K."/>
            <person name="Emmerich C."/>
        </authorList>
    </citation>
    <scope>NUCLEOTIDE SEQUENCE</scope>
    <source>
        <strain evidence="2">ATCC30299</strain>
    </source>
</reference>
<gene>
    <name evidence="2" type="ORF">BSTOLATCC_MIC32848</name>
</gene>
<dbReference type="InterPro" id="IPR007834">
    <property type="entry name" value="DSS1_SEM1"/>
</dbReference>
<dbReference type="EMBL" id="CAJZBQ010000033">
    <property type="protein sequence ID" value="CAG9322943.1"/>
    <property type="molecule type" value="Genomic_DNA"/>
</dbReference>
<accession>A0AAU9J9N3</accession>
<comment type="similarity">
    <text evidence="1">Belongs to the DSS1/SEM1 family.</text>
</comment>
<dbReference type="GO" id="GO:0008541">
    <property type="term" value="C:proteasome regulatory particle, lid subcomplex"/>
    <property type="evidence" value="ECO:0007669"/>
    <property type="project" value="InterPro"/>
</dbReference>